<evidence type="ECO:0000256" key="3">
    <source>
        <dbReference type="ARBA" id="ARBA00022692"/>
    </source>
</evidence>
<feature type="compositionally biased region" description="Basic and acidic residues" evidence="6">
    <location>
        <begin position="328"/>
        <end position="347"/>
    </location>
</feature>
<evidence type="ECO:0000256" key="6">
    <source>
        <dbReference type="SAM" id="MobiDB-lite"/>
    </source>
</evidence>
<reference evidence="9" key="3">
    <citation type="submission" date="2016-10" db="EMBL/GenBank/DDBJ databases">
        <authorList>
            <person name="See-Too W.S."/>
        </authorList>
    </citation>
    <scope>NUCLEOTIDE SEQUENCE</scope>
    <source>
        <strain evidence="9">DSM 14505</strain>
    </source>
</reference>
<feature type="region of interest" description="Disordered" evidence="6">
    <location>
        <begin position="210"/>
        <end position="426"/>
    </location>
</feature>
<feature type="transmembrane region" description="Helical" evidence="7">
    <location>
        <begin position="56"/>
        <end position="76"/>
    </location>
</feature>
<evidence type="ECO:0000256" key="7">
    <source>
        <dbReference type="SAM" id="Phobius"/>
    </source>
</evidence>
<dbReference type="Proteomes" id="UP000092661">
    <property type="component" value="Chromosome"/>
</dbReference>
<organism evidence="10 11">
    <name type="scientific">Planococcus antarcticus DSM 14505</name>
    <dbReference type="NCBI Taxonomy" id="1185653"/>
    <lineage>
        <taxon>Bacteria</taxon>
        <taxon>Bacillati</taxon>
        <taxon>Bacillota</taxon>
        <taxon>Bacilli</taxon>
        <taxon>Bacillales</taxon>
        <taxon>Caryophanaceae</taxon>
        <taxon>Planococcus</taxon>
    </lineage>
</organism>
<evidence type="ECO:0000313" key="11">
    <source>
        <dbReference type="Proteomes" id="UP000004725"/>
    </source>
</evidence>
<dbReference type="PROSITE" id="PS51849">
    <property type="entry name" value="RSGI_N"/>
    <property type="match status" value="1"/>
</dbReference>
<evidence type="ECO:0000259" key="8">
    <source>
        <dbReference type="PROSITE" id="PS51849"/>
    </source>
</evidence>
<proteinExistence type="predicted"/>
<reference evidence="10 11" key="1">
    <citation type="journal article" date="2012" name="J. Bacteriol.">
        <title>Genome Sequence of the Antarctic Psychrophile Bacterium Planococcus antarcticus DSM 14505.</title>
        <authorList>
            <person name="Margolles A."/>
            <person name="Gueimonde M."/>
            <person name="Sanchez B."/>
        </authorList>
    </citation>
    <scope>NUCLEOTIDE SEQUENCE [LARGE SCALE GENOMIC DNA]</scope>
    <source>
        <strain evidence="10 11">DSM 14505</strain>
    </source>
</reference>
<evidence type="ECO:0000313" key="12">
    <source>
        <dbReference type="Proteomes" id="UP000092661"/>
    </source>
</evidence>
<feature type="compositionally biased region" description="Basic and acidic residues" evidence="6">
    <location>
        <begin position="269"/>
        <end position="319"/>
    </location>
</feature>
<name>A0A1C7DG11_9BACL</name>
<evidence type="ECO:0000313" key="9">
    <source>
        <dbReference type="EMBL" id="ANU10384.1"/>
    </source>
</evidence>
<feature type="domain" description="RsgI N-terminal anti-sigma" evidence="8">
    <location>
        <begin position="4"/>
        <end position="51"/>
    </location>
</feature>
<sequence>MRIKSGICIELNHDHSIFLIKNGQFVLGTPASNSSIGEEVSFYPLEKKRLLHWNPVMAPVLAAAAVFILFMSALLFPEEEAFSYVQVEINPGIELGIDDRYEVVSIRDLNSDGGELIDQLDDWENDSLFDVLNRVFELAVTEQTKQIVITSVGEDSSESEQSIEKVVLAVSSIVESDKVAIQMKEATREQWRQSKKNLIPVGQMIEKAETLKVQRNSEVQEPVRETDEMPAPKERKSIDNQETPSERETENKSTEKNDNAKTNMQNENKPAEKKKQITPAVKEKVVLPAAEKKKNDPSLKKEQQHKTPKQKDKRDESLSKTKNTAPVKTKDKEKPTNRELKEKPVEKKKQKPLHNKEQKNSEAAKQQKKKEASTGSNPAVKKEIKTPPGQQKKKQQADDAPVKKKEQKKAGNFPKKEREKEDKKKE</sequence>
<evidence type="ECO:0000256" key="4">
    <source>
        <dbReference type="ARBA" id="ARBA00022989"/>
    </source>
</evidence>
<dbReference type="GO" id="GO:0005886">
    <property type="term" value="C:plasma membrane"/>
    <property type="evidence" value="ECO:0007669"/>
    <property type="project" value="UniProtKB-SubCell"/>
</dbReference>
<gene>
    <name evidence="10" type="ORF">A1A1_15268</name>
    <name evidence="9" type="ORF">BBH88_08750</name>
</gene>
<evidence type="ECO:0000256" key="5">
    <source>
        <dbReference type="ARBA" id="ARBA00023136"/>
    </source>
</evidence>
<dbReference type="EMBL" id="CP016534">
    <property type="protein sequence ID" value="ANU10384.1"/>
    <property type="molecule type" value="Genomic_DNA"/>
</dbReference>
<dbReference type="AlphaFoldDB" id="A0A1C7DG11"/>
<dbReference type="EMBL" id="AJYB01000061">
    <property type="protein sequence ID" value="EIM05600.1"/>
    <property type="molecule type" value="Genomic_DNA"/>
</dbReference>
<keyword evidence="12" id="KW-1185">Reference proteome</keyword>
<dbReference type="InterPro" id="IPR024449">
    <property type="entry name" value="Anti-sigma_RsgI_N"/>
</dbReference>
<keyword evidence="4 7" id="KW-1133">Transmembrane helix</keyword>
<keyword evidence="5 7" id="KW-0472">Membrane</keyword>
<dbReference type="Proteomes" id="UP000004725">
    <property type="component" value="Unassembled WGS sequence"/>
</dbReference>
<feature type="compositionally biased region" description="Basic and acidic residues" evidence="6">
    <location>
        <begin position="221"/>
        <end position="259"/>
    </location>
</feature>
<evidence type="ECO:0000313" key="10">
    <source>
        <dbReference type="EMBL" id="EIM05600.1"/>
    </source>
</evidence>
<dbReference type="eggNOG" id="ENOG5032YNU">
    <property type="taxonomic scope" value="Bacteria"/>
</dbReference>
<evidence type="ECO:0000256" key="1">
    <source>
        <dbReference type="ARBA" id="ARBA00004162"/>
    </source>
</evidence>
<dbReference type="KEGG" id="pana:BBH88_08750"/>
<keyword evidence="2" id="KW-1003">Cell membrane</keyword>
<dbReference type="RefSeq" id="WP_006831010.1">
    <property type="nucleotide sequence ID" value="NZ_CP016534.2"/>
</dbReference>
<reference evidence="12" key="2">
    <citation type="submission" date="2016-07" db="EMBL/GenBank/DDBJ databases">
        <authorList>
            <person name="See-Too W.S."/>
        </authorList>
    </citation>
    <scope>NUCLEOTIDE SEQUENCE [LARGE SCALE GENOMIC DNA]</scope>
    <source>
        <strain evidence="12">DSM 14505</strain>
    </source>
</reference>
<evidence type="ECO:0000256" key="2">
    <source>
        <dbReference type="ARBA" id="ARBA00022475"/>
    </source>
</evidence>
<feature type="compositionally biased region" description="Basic and acidic residues" evidence="6">
    <location>
        <begin position="395"/>
        <end position="404"/>
    </location>
</feature>
<feature type="compositionally biased region" description="Basic and acidic residues" evidence="6">
    <location>
        <begin position="414"/>
        <end position="426"/>
    </location>
</feature>
<accession>A0A1C7DG11</accession>
<comment type="subcellular location">
    <subcellularLocation>
        <location evidence="1">Cell membrane</location>
        <topology evidence="1">Single-pass membrane protein</topology>
    </subcellularLocation>
</comment>
<dbReference type="InterPro" id="IPR055431">
    <property type="entry name" value="RsgI_M"/>
</dbReference>
<dbReference type="Pfam" id="PF23750">
    <property type="entry name" value="RsgI_M"/>
    <property type="match status" value="1"/>
</dbReference>
<protein>
    <recommendedName>
        <fullName evidence="8">RsgI N-terminal anti-sigma domain-containing protein</fullName>
    </recommendedName>
</protein>
<keyword evidence="3 7" id="KW-0812">Transmembrane</keyword>